<gene>
    <name evidence="1" type="ORF">AVDCRST_MAG26-3491</name>
</gene>
<reference evidence="1" key="1">
    <citation type="submission" date="2020-02" db="EMBL/GenBank/DDBJ databases">
        <authorList>
            <person name="Meier V. D."/>
        </authorList>
    </citation>
    <scope>NUCLEOTIDE SEQUENCE</scope>
    <source>
        <strain evidence="1">AVDCRST_MAG26</strain>
    </source>
</reference>
<accession>A0A6J4JMM0</accession>
<sequence length="39" mass="4522">MHRMIASRIIAAYIALGFTPLPQKCFRFLKSRRASRISL</sequence>
<dbReference type="EMBL" id="CADCTK010000815">
    <property type="protein sequence ID" value="CAA9282633.1"/>
    <property type="molecule type" value="Genomic_DNA"/>
</dbReference>
<evidence type="ECO:0000313" key="1">
    <source>
        <dbReference type="EMBL" id="CAA9282633.1"/>
    </source>
</evidence>
<dbReference type="AlphaFoldDB" id="A0A6J4JMM0"/>
<protein>
    <submittedName>
        <fullName evidence="1">Uncharacterized protein</fullName>
    </submittedName>
</protein>
<organism evidence="1">
    <name type="scientific">uncultured Chloroflexia bacterium</name>
    <dbReference type="NCBI Taxonomy" id="1672391"/>
    <lineage>
        <taxon>Bacteria</taxon>
        <taxon>Bacillati</taxon>
        <taxon>Chloroflexota</taxon>
        <taxon>Chloroflexia</taxon>
        <taxon>environmental samples</taxon>
    </lineage>
</organism>
<name>A0A6J4JMM0_9CHLR</name>
<proteinExistence type="predicted"/>